<keyword evidence="3 6" id="KW-0732">Signal</keyword>
<evidence type="ECO:0000256" key="4">
    <source>
        <dbReference type="ARBA" id="ARBA00022801"/>
    </source>
</evidence>
<proteinExistence type="inferred from homology"/>
<keyword evidence="8" id="KW-1185">Reference proteome</keyword>
<dbReference type="Proteomes" id="UP000703269">
    <property type="component" value="Unassembled WGS sequence"/>
</dbReference>
<evidence type="ECO:0000256" key="6">
    <source>
        <dbReference type="SAM" id="SignalP"/>
    </source>
</evidence>
<comment type="caution">
    <text evidence="7">The sequence shown here is derived from an EMBL/GenBank/DDBJ whole genome shotgun (WGS) entry which is preliminary data.</text>
</comment>
<evidence type="ECO:0000256" key="5">
    <source>
        <dbReference type="ARBA" id="ARBA00023180"/>
    </source>
</evidence>
<evidence type="ECO:0000256" key="2">
    <source>
        <dbReference type="ARBA" id="ARBA00022670"/>
    </source>
</evidence>
<keyword evidence="2" id="KW-0645">Protease</keyword>
<dbReference type="GO" id="GO:0070008">
    <property type="term" value="F:serine-type exopeptidase activity"/>
    <property type="evidence" value="ECO:0007669"/>
    <property type="project" value="InterPro"/>
</dbReference>
<evidence type="ECO:0000256" key="1">
    <source>
        <dbReference type="ARBA" id="ARBA00011079"/>
    </source>
</evidence>
<dbReference type="EMBL" id="BPQB01000106">
    <property type="protein sequence ID" value="GJE99300.1"/>
    <property type="molecule type" value="Genomic_DNA"/>
</dbReference>
<gene>
    <name evidence="7" type="ORF">PsYK624_155530</name>
</gene>
<comment type="similarity">
    <text evidence="1">Belongs to the peptidase S28 family.</text>
</comment>
<dbReference type="GO" id="GO:0008239">
    <property type="term" value="F:dipeptidyl-peptidase activity"/>
    <property type="evidence" value="ECO:0007669"/>
    <property type="project" value="TreeGrafter"/>
</dbReference>
<dbReference type="Pfam" id="PF05577">
    <property type="entry name" value="Peptidase_S28"/>
    <property type="match status" value="1"/>
</dbReference>
<dbReference type="SUPFAM" id="SSF53474">
    <property type="entry name" value="alpha/beta-Hydrolases"/>
    <property type="match status" value="1"/>
</dbReference>
<dbReference type="Gene3D" id="3.40.50.1820">
    <property type="entry name" value="alpha/beta hydrolase"/>
    <property type="match status" value="2"/>
</dbReference>
<evidence type="ECO:0000313" key="7">
    <source>
        <dbReference type="EMBL" id="GJE99300.1"/>
    </source>
</evidence>
<dbReference type="InterPro" id="IPR029058">
    <property type="entry name" value="AB_hydrolase_fold"/>
</dbReference>
<keyword evidence="5" id="KW-0325">Glycoprotein</keyword>
<evidence type="ECO:0000256" key="3">
    <source>
        <dbReference type="ARBA" id="ARBA00022729"/>
    </source>
</evidence>
<dbReference type="OrthoDB" id="2130629at2759"/>
<keyword evidence="4" id="KW-0378">Hydrolase</keyword>
<sequence length="563" mass="62704">MLVLSSLVLLLGAVAPALALSPDDTRLVSLLGAQGINLLKLRAHASAHTRRDQVPLAAPSSAHAEFKPHWFKQPVDHFKNDSGTWQQRYWINTRHYKHGSHAPVIVIDGGETSGENRLPFLDTGIADILPKATGGIGVILEHRYYGESLPVSNFTTDSLRFLNNDQSAADSARFMAHVKFPGVDEDITAPKHPWIYYGGSYAGARAAHMKILYPELVYGAIASSAVTHASLENWEYMEIIRDAADWQCSEHLENAIKAVDAILTRGDDPASRTLKDWLKGLFGLKDLEHDEDFASVIESPLSSWQAKNWDPAIGSTRFDEFCEFLNKPVLGSEVNSFLASNESAEYDPTTETVTFGNGMQVDFSLLNYAKWIKENYVSLCPVDAGATIEQCFGTYDDSAYSGTSLEDTWRLWLFQVCTEWGYFFSAPPEGYPRIVSSLLTLPYESKICKQAYKPGAHFVVPPLPNVTAVNALGDFAIAADRLAFIDGDVDPWKPCTPHSMYAAPREDTVLRPFKLIPDGVHHYDENGLRNPKDEPPHIQRIHREIVGFVEAWLKDWTPPKKVD</sequence>
<feature type="signal peptide" evidence="6">
    <location>
        <begin position="1"/>
        <end position="19"/>
    </location>
</feature>
<evidence type="ECO:0000313" key="8">
    <source>
        <dbReference type="Proteomes" id="UP000703269"/>
    </source>
</evidence>
<dbReference type="InterPro" id="IPR008758">
    <property type="entry name" value="Peptidase_S28"/>
</dbReference>
<dbReference type="AlphaFoldDB" id="A0A9P3GTA1"/>
<dbReference type="PANTHER" id="PTHR11010">
    <property type="entry name" value="PROTEASE S28 PRO-X CARBOXYPEPTIDASE-RELATED"/>
    <property type="match status" value="1"/>
</dbReference>
<accession>A0A9P3GTA1</accession>
<dbReference type="PANTHER" id="PTHR11010:SF117">
    <property type="entry name" value="SERINE PROTEASE 16"/>
    <property type="match status" value="1"/>
</dbReference>
<organism evidence="7 8">
    <name type="scientific">Phanerochaete sordida</name>
    <dbReference type="NCBI Taxonomy" id="48140"/>
    <lineage>
        <taxon>Eukaryota</taxon>
        <taxon>Fungi</taxon>
        <taxon>Dikarya</taxon>
        <taxon>Basidiomycota</taxon>
        <taxon>Agaricomycotina</taxon>
        <taxon>Agaricomycetes</taxon>
        <taxon>Polyporales</taxon>
        <taxon>Phanerochaetaceae</taxon>
        <taxon>Phanerochaete</taxon>
    </lineage>
</organism>
<name>A0A9P3GTA1_9APHY</name>
<feature type="chain" id="PRO_5040493035" evidence="6">
    <location>
        <begin position="20"/>
        <end position="563"/>
    </location>
</feature>
<protein>
    <submittedName>
        <fullName evidence="7">Peptidase S28</fullName>
    </submittedName>
</protein>
<reference evidence="7 8" key="1">
    <citation type="submission" date="2021-08" db="EMBL/GenBank/DDBJ databases">
        <title>Draft Genome Sequence of Phanerochaete sordida strain YK-624.</title>
        <authorList>
            <person name="Mori T."/>
            <person name="Dohra H."/>
            <person name="Suzuki T."/>
            <person name="Kawagishi H."/>
            <person name="Hirai H."/>
        </authorList>
    </citation>
    <scope>NUCLEOTIDE SEQUENCE [LARGE SCALE GENOMIC DNA]</scope>
    <source>
        <strain evidence="7 8">YK-624</strain>
    </source>
</reference>
<dbReference type="GO" id="GO:0006508">
    <property type="term" value="P:proteolysis"/>
    <property type="evidence" value="ECO:0007669"/>
    <property type="project" value="UniProtKB-KW"/>
</dbReference>